<dbReference type="EMBL" id="JAKIKS010000004">
    <property type="protein sequence ID" value="MCL1123330.1"/>
    <property type="molecule type" value="Genomic_DNA"/>
</dbReference>
<reference evidence="1 2" key="1">
    <citation type="submission" date="2022-01" db="EMBL/GenBank/DDBJ databases">
        <title>Whole genome-based taxonomy of the Shewanellaceae.</title>
        <authorList>
            <person name="Martin-Rodriguez A.J."/>
        </authorList>
    </citation>
    <scope>NUCLEOTIDE SEQUENCE [LARGE SCALE GENOMIC DNA]</scope>
    <source>
        <strain evidence="1 2">DSM 17177</strain>
    </source>
</reference>
<proteinExistence type="predicted"/>
<gene>
    <name evidence="1" type="ORF">L2764_02235</name>
</gene>
<organism evidence="1 2">
    <name type="scientific">Shewanella surugensis</name>
    <dbReference type="NCBI Taxonomy" id="212020"/>
    <lineage>
        <taxon>Bacteria</taxon>
        <taxon>Pseudomonadati</taxon>
        <taxon>Pseudomonadota</taxon>
        <taxon>Gammaproteobacteria</taxon>
        <taxon>Alteromonadales</taxon>
        <taxon>Shewanellaceae</taxon>
        <taxon>Shewanella</taxon>
    </lineage>
</organism>
<name>A0ABT0L764_9GAMM</name>
<comment type="caution">
    <text evidence="1">The sequence shown here is derived from an EMBL/GenBank/DDBJ whole genome shotgun (WGS) entry which is preliminary data.</text>
</comment>
<accession>A0ABT0L764</accession>
<protein>
    <submittedName>
        <fullName evidence="1">Uncharacterized protein</fullName>
    </submittedName>
</protein>
<evidence type="ECO:0000313" key="2">
    <source>
        <dbReference type="Proteomes" id="UP001203423"/>
    </source>
</evidence>
<sequence>MAKEKKRSPAYLHLQRHFRSYKRTVIEHSQSSSFSRPVEMRLSNQIGALECLYWQALGNGEQVLAQGIRRFIEKAKAHFNIEWL</sequence>
<dbReference type="RefSeq" id="WP_248938613.1">
    <property type="nucleotide sequence ID" value="NZ_JAKIKS010000004.1"/>
</dbReference>
<dbReference type="Proteomes" id="UP001203423">
    <property type="component" value="Unassembled WGS sequence"/>
</dbReference>
<keyword evidence="2" id="KW-1185">Reference proteome</keyword>
<evidence type="ECO:0000313" key="1">
    <source>
        <dbReference type="EMBL" id="MCL1123330.1"/>
    </source>
</evidence>